<dbReference type="Gene3D" id="1.10.10.10">
    <property type="entry name" value="Winged helix-like DNA-binding domain superfamily/Winged helix DNA-binding domain"/>
    <property type="match status" value="1"/>
</dbReference>
<dbReference type="SMART" id="SM00862">
    <property type="entry name" value="Trans_reg_C"/>
    <property type="match status" value="1"/>
</dbReference>
<reference evidence="6 7" key="1">
    <citation type="submission" date="2024-02" db="EMBL/GenBank/DDBJ databases">
        <title>Herpetosiphon gulosus NBRC 112829.</title>
        <authorList>
            <person name="Ichikawa N."/>
            <person name="Katano-Makiyama Y."/>
            <person name="Hidaka K."/>
        </authorList>
    </citation>
    <scope>NUCLEOTIDE SEQUENCE [LARGE SCALE GENOMIC DNA]</scope>
    <source>
        <strain evidence="6 7">NBRC 112829</strain>
    </source>
</reference>
<organism evidence="6 7">
    <name type="scientific">Herpetosiphon gulosus</name>
    <dbReference type="NCBI Taxonomy" id="1973496"/>
    <lineage>
        <taxon>Bacteria</taxon>
        <taxon>Bacillati</taxon>
        <taxon>Chloroflexota</taxon>
        <taxon>Chloroflexia</taxon>
        <taxon>Herpetosiphonales</taxon>
        <taxon>Herpetosiphonaceae</taxon>
        <taxon>Herpetosiphon</taxon>
    </lineage>
</organism>
<dbReference type="InterPro" id="IPR039420">
    <property type="entry name" value="WalR-like"/>
</dbReference>
<dbReference type="Gene3D" id="6.10.250.690">
    <property type="match status" value="1"/>
</dbReference>
<proteinExistence type="predicted"/>
<dbReference type="PANTHER" id="PTHR48111">
    <property type="entry name" value="REGULATOR OF RPOS"/>
    <property type="match status" value="1"/>
</dbReference>
<dbReference type="PANTHER" id="PTHR48111:SF50">
    <property type="entry name" value="KDP OPERON TRANSCRIPTIONAL REGULATORY PROTEIN KDPE"/>
    <property type="match status" value="1"/>
</dbReference>
<keyword evidence="1 3" id="KW-0238">DNA-binding</keyword>
<dbReference type="Pfam" id="PF00486">
    <property type="entry name" value="Trans_reg_C"/>
    <property type="match status" value="1"/>
</dbReference>
<evidence type="ECO:0000313" key="7">
    <source>
        <dbReference type="Proteomes" id="UP001428290"/>
    </source>
</evidence>
<dbReference type="Pfam" id="PF00072">
    <property type="entry name" value="Response_reg"/>
    <property type="match status" value="1"/>
</dbReference>
<dbReference type="CDD" id="cd00383">
    <property type="entry name" value="trans_reg_C"/>
    <property type="match status" value="1"/>
</dbReference>
<name>A0ABP9X0H1_9CHLR</name>
<feature type="domain" description="OmpR/PhoB-type" evidence="5">
    <location>
        <begin position="131"/>
        <end position="230"/>
    </location>
</feature>
<dbReference type="EMBL" id="BAABRU010000009">
    <property type="protein sequence ID" value="GAA5528952.1"/>
    <property type="molecule type" value="Genomic_DNA"/>
</dbReference>
<feature type="DNA-binding region" description="OmpR/PhoB-type" evidence="3">
    <location>
        <begin position="131"/>
        <end position="230"/>
    </location>
</feature>
<dbReference type="SUPFAM" id="SSF52172">
    <property type="entry name" value="CheY-like"/>
    <property type="match status" value="1"/>
</dbReference>
<dbReference type="Gene3D" id="3.40.50.2300">
    <property type="match status" value="1"/>
</dbReference>
<dbReference type="InterPro" id="IPR001867">
    <property type="entry name" value="OmpR/PhoB-type_DNA-bd"/>
</dbReference>
<evidence type="ECO:0000259" key="4">
    <source>
        <dbReference type="PROSITE" id="PS50110"/>
    </source>
</evidence>
<dbReference type="InterPro" id="IPR001789">
    <property type="entry name" value="Sig_transdc_resp-reg_receiver"/>
</dbReference>
<dbReference type="InterPro" id="IPR036388">
    <property type="entry name" value="WH-like_DNA-bd_sf"/>
</dbReference>
<accession>A0ABP9X0H1</accession>
<feature type="domain" description="Response regulatory" evidence="4">
    <location>
        <begin position="6"/>
        <end position="119"/>
    </location>
</feature>
<comment type="caution">
    <text evidence="6">The sequence shown here is derived from an EMBL/GenBank/DDBJ whole genome shotgun (WGS) entry which is preliminary data.</text>
</comment>
<dbReference type="Proteomes" id="UP001428290">
    <property type="component" value="Unassembled WGS sequence"/>
</dbReference>
<dbReference type="PROSITE" id="PS51755">
    <property type="entry name" value="OMPR_PHOB"/>
    <property type="match status" value="1"/>
</dbReference>
<gene>
    <name evidence="6" type="primary">kdpE_3</name>
    <name evidence="6" type="ORF">Hgul01_02755</name>
</gene>
<dbReference type="SMART" id="SM00448">
    <property type="entry name" value="REC"/>
    <property type="match status" value="1"/>
</dbReference>
<evidence type="ECO:0000256" key="1">
    <source>
        <dbReference type="ARBA" id="ARBA00023125"/>
    </source>
</evidence>
<keyword evidence="2" id="KW-0597">Phosphoprotein</keyword>
<evidence type="ECO:0000256" key="3">
    <source>
        <dbReference type="PROSITE-ProRule" id="PRU01091"/>
    </source>
</evidence>
<feature type="modified residue" description="4-aspartylphosphate" evidence="2">
    <location>
        <position position="55"/>
    </location>
</feature>
<dbReference type="RefSeq" id="WP_345722570.1">
    <property type="nucleotide sequence ID" value="NZ_BAABRU010000009.1"/>
</dbReference>
<evidence type="ECO:0000313" key="6">
    <source>
        <dbReference type="EMBL" id="GAA5528952.1"/>
    </source>
</evidence>
<dbReference type="PROSITE" id="PS50110">
    <property type="entry name" value="RESPONSE_REGULATORY"/>
    <property type="match status" value="1"/>
</dbReference>
<evidence type="ECO:0000256" key="2">
    <source>
        <dbReference type="PROSITE-ProRule" id="PRU00169"/>
    </source>
</evidence>
<sequence>MSNEINVLVIEDEAPIRRFLRASLPSHGYKLIEAENGEDGLLQAAMQRPAIIILDLGLPDLDGLQVTKRLREWTNTPIIVLSARGREDDKIAALDAGADDYLTKPFGMGELLARLRVALRHLQQHGGEKGEPVFQVGVLRVDLVRRQVFVAEQEVHLTPNEYNLLTTLVQHAGKVMTHRQLLREVWGPAYTEENHYLRVYMGQLRHKLEADPARPRYLLTEPGVGYRLAIE</sequence>
<protein>
    <submittedName>
        <fullName evidence="6">KDP operon transcriptional regulatory protein KdpE</fullName>
    </submittedName>
</protein>
<dbReference type="InterPro" id="IPR011006">
    <property type="entry name" value="CheY-like_superfamily"/>
</dbReference>
<keyword evidence="7" id="KW-1185">Reference proteome</keyword>
<evidence type="ECO:0000259" key="5">
    <source>
        <dbReference type="PROSITE" id="PS51755"/>
    </source>
</evidence>
<dbReference type="CDD" id="cd17620">
    <property type="entry name" value="REC_OmpR_KdpE-like"/>
    <property type="match status" value="1"/>
</dbReference>